<dbReference type="SUPFAM" id="SSF53448">
    <property type="entry name" value="Nucleotide-diphospho-sugar transferases"/>
    <property type="match status" value="1"/>
</dbReference>
<dbReference type="AlphaFoldDB" id="A0A2M8QCT5"/>
<evidence type="ECO:0000259" key="1">
    <source>
        <dbReference type="Pfam" id="PF00534"/>
    </source>
</evidence>
<evidence type="ECO:0000313" key="2">
    <source>
        <dbReference type="EMBL" id="PJF47578.1"/>
    </source>
</evidence>
<name>A0A2M8QCT5_9CHLR</name>
<sequence length="858" mass="99008">MTSDRAICTIFAKNYLPQARILAESYLAQHPAERVFGLLCDRLEGRYDPQHEQFETILVEDLHVPRFTELTIKYSIVELLTAVKPFFLQYLFEKYDLAKLCYFDPDILFLSSIESIWQKLDTFNVVLTPHMVEPQRLERTPSERTMLSAGAYNLGFIGLRRSAETDRLLDWWGKKLLDHGYSDPSRNLFVDQRWVDLVPGMFDGVWIHRDPGCNVAYWNLSERPIIQRGDKFYVKDSPLKFFHFSGYSHRSPDRISRHVPPELDKLSLEDLGDGARLFEIYHALLLKHGAIETERWPFAFDHLPTGQKIPSVARNLWRQAFENGELSASASLDDCIAFATQAADSHQPPINRLAEWIYLNRLDVRQAFPDIRHRHRVPFITWYLNTGVKEHCIPDVLIGRMRDELTQRLAADQMRAMALRQRIARIAGLPLRVRRAIGRLPIVQRLFLSLRAASWVKRLCAIPRLYRLRRFFYPELAAPAVPPPAASSPKRSFSAQRGLNVLGYLSAETGVGEVSRAVIRALQHHGYPVSITHLDNPDGARRNDKSVLDLPEGTPYSANLFSVNSDGWASIKQILDPRIIEGRKNIGFWFWEIAHFPEEWIDRFDKLDEIWAGSLFIQEAIGAVSPIPVVKIGVPIVLRPPSLLSRRELNLPEDKFVFLYAFDMLSIPERKNPLAVVEAYRLAFEPYFKDTHLVLKANHLHRFPEWQARLRQAVASVQGALIEQTLDREHLNALYQLTDVYVSLHRSEGFGLTVAETMRMGKPVIATDYGGTRDFLNQNNGYPVRYRLVELEQDYGPYRAGNVWADPDVEHAAELMRWVFEHPEDRTRKGQQAAQDIERLYGPAVMADRIIRRLERFY</sequence>
<feature type="domain" description="Glycosyl transferase family 1" evidence="1">
    <location>
        <begin position="725"/>
        <end position="835"/>
    </location>
</feature>
<dbReference type="EMBL" id="PGTN01000043">
    <property type="protein sequence ID" value="PJF47578.1"/>
    <property type="molecule type" value="Genomic_DNA"/>
</dbReference>
<dbReference type="GO" id="GO:0016757">
    <property type="term" value="F:glycosyltransferase activity"/>
    <property type="evidence" value="ECO:0007669"/>
    <property type="project" value="InterPro"/>
</dbReference>
<dbReference type="Gene3D" id="3.90.550.10">
    <property type="entry name" value="Spore Coat Polysaccharide Biosynthesis Protein SpsA, Chain A"/>
    <property type="match status" value="1"/>
</dbReference>
<dbReference type="InterPro" id="IPR001296">
    <property type="entry name" value="Glyco_trans_1"/>
</dbReference>
<proteinExistence type="predicted"/>
<gene>
    <name evidence="2" type="ORF">CUN48_08020</name>
</gene>
<dbReference type="PANTHER" id="PTHR46656">
    <property type="entry name" value="PUTATIVE-RELATED"/>
    <property type="match status" value="1"/>
</dbReference>
<dbReference type="Gene3D" id="3.40.50.2000">
    <property type="entry name" value="Glycogen Phosphorylase B"/>
    <property type="match status" value="1"/>
</dbReference>
<evidence type="ECO:0000313" key="3">
    <source>
        <dbReference type="Proteomes" id="UP000230790"/>
    </source>
</evidence>
<protein>
    <recommendedName>
        <fullName evidence="1">Glycosyl transferase family 1 domain-containing protein</fullName>
    </recommendedName>
</protein>
<dbReference type="Pfam" id="PF00534">
    <property type="entry name" value="Glycos_transf_1"/>
    <property type="match status" value="1"/>
</dbReference>
<dbReference type="Proteomes" id="UP000230790">
    <property type="component" value="Unassembled WGS sequence"/>
</dbReference>
<accession>A0A2M8QCT5</accession>
<comment type="caution">
    <text evidence="2">The sequence shown here is derived from an EMBL/GenBank/DDBJ whole genome shotgun (WGS) entry which is preliminary data.</text>
</comment>
<organism evidence="2 3">
    <name type="scientific">Candidatus Thermofonsia Clade 3 bacterium</name>
    <dbReference type="NCBI Taxonomy" id="2364212"/>
    <lineage>
        <taxon>Bacteria</taxon>
        <taxon>Bacillati</taxon>
        <taxon>Chloroflexota</taxon>
        <taxon>Candidatus Thermofontia</taxon>
        <taxon>Candidatus Thermofonsia Clade 3</taxon>
    </lineage>
</organism>
<dbReference type="InterPro" id="IPR029044">
    <property type="entry name" value="Nucleotide-diphossugar_trans"/>
</dbReference>
<dbReference type="PANTHER" id="PTHR46656:SF3">
    <property type="entry name" value="PUTATIVE-RELATED"/>
    <property type="match status" value="1"/>
</dbReference>
<reference evidence="2 3" key="1">
    <citation type="submission" date="2017-11" db="EMBL/GenBank/DDBJ databases">
        <title>Evolution of Phototrophy in the Chloroflexi Phylum Driven by Horizontal Gene Transfer.</title>
        <authorList>
            <person name="Ward L.M."/>
            <person name="Hemp J."/>
            <person name="Shih P.M."/>
            <person name="Mcglynn S.E."/>
            <person name="Fischer W."/>
        </authorList>
    </citation>
    <scope>NUCLEOTIDE SEQUENCE [LARGE SCALE GENOMIC DNA]</scope>
    <source>
        <strain evidence="2">JP3_7</strain>
    </source>
</reference>
<dbReference type="CDD" id="cd03801">
    <property type="entry name" value="GT4_PimA-like"/>
    <property type="match status" value="1"/>
</dbReference>
<dbReference type="SUPFAM" id="SSF53756">
    <property type="entry name" value="UDP-Glycosyltransferase/glycogen phosphorylase"/>
    <property type="match status" value="1"/>
</dbReference>